<dbReference type="GO" id="GO:0004401">
    <property type="term" value="F:histidinol-phosphatase activity"/>
    <property type="evidence" value="ECO:0007669"/>
    <property type="project" value="UniProtKB-UniRule"/>
</dbReference>
<dbReference type="InterPro" id="IPR010140">
    <property type="entry name" value="Histidinol_P_phosphatase_HisJ"/>
</dbReference>
<dbReference type="PATRIC" id="fig|189381.12.peg.195"/>
<dbReference type="GO" id="GO:0005737">
    <property type="term" value="C:cytoplasm"/>
    <property type="evidence" value="ECO:0007669"/>
    <property type="project" value="TreeGrafter"/>
</dbReference>
<name>A0A0M0GNT7_9BACI</name>
<dbReference type="PANTHER" id="PTHR21039:SF0">
    <property type="entry name" value="HISTIDINOL-PHOSPHATASE"/>
    <property type="match status" value="1"/>
</dbReference>
<protein>
    <recommendedName>
        <fullName evidence="3 8">Histidinol-phosphatase</fullName>
        <shortName evidence="8">HolPase</shortName>
        <ecNumber evidence="3 8">3.1.3.15</ecNumber>
    </recommendedName>
</protein>
<dbReference type="NCBIfam" id="NF005996">
    <property type="entry name" value="PRK08123.1"/>
    <property type="match status" value="1"/>
</dbReference>
<proteinExistence type="inferred from homology"/>
<dbReference type="CDD" id="cd12110">
    <property type="entry name" value="PHP_HisPPase_Hisj_like"/>
    <property type="match status" value="1"/>
</dbReference>
<organism evidence="10 11">
    <name type="scientific">Rossellomorea marisflavi</name>
    <dbReference type="NCBI Taxonomy" id="189381"/>
    <lineage>
        <taxon>Bacteria</taxon>
        <taxon>Bacillati</taxon>
        <taxon>Bacillota</taxon>
        <taxon>Bacilli</taxon>
        <taxon>Bacillales</taxon>
        <taxon>Bacillaceae</taxon>
        <taxon>Rossellomorea</taxon>
    </lineage>
</organism>
<keyword evidence="4 8" id="KW-0028">Amino-acid biosynthesis</keyword>
<dbReference type="EC" id="3.1.3.15" evidence="3 8"/>
<evidence type="ECO:0000256" key="7">
    <source>
        <dbReference type="ARBA" id="ARBA00049158"/>
    </source>
</evidence>
<dbReference type="NCBIfam" id="TIGR01856">
    <property type="entry name" value="hisJ_fam"/>
    <property type="match status" value="1"/>
</dbReference>
<evidence type="ECO:0000256" key="5">
    <source>
        <dbReference type="ARBA" id="ARBA00022801"/>
    </source>
</evidence>
<comment type="similarity">
    <text evidence="2 8">Belongs to the PHP hydrolase family. HisK subfamily.</text>
</comment>
<evidence type="ECO:0000256" key="1">
    <source>
        <dbReference type="ARBA" id="ARBA00004970"/>
    </source>
</evidence>
<dbReference type="InterPro" id="IPR016195">
    <property type="entry name" value="Pol/histidinol_Pase-like"/>
</dbReference>
<sequence length="265" mass="29923">MIKRDGHIHTPFCPHGSKDTMEEYVERLIALGYTHITFTEHAPLPRDFIDPVPERDSAMQFGQMDDYLKEIDRLKRKYDGRIVILAGLEVDYIEGYEAGTKELLTKYGPSLDDSILSVHFLKKDGAWYCLDYSDETFGRMTEAYGGVDPVHEDYYRAVLSSIHSDLGPYKPKRIGHMTLANKFQKLYPTTRSFSRDISTILDAILANGLEVDYNGAGVIKPHCGESYPPEPVIRKAYGMGIPVVYGSDAHTVSGLDQGRTRMTFL</sequence>
<evidence type="ECO:0000256" key="8">
    <source>
        <dbReference type="RuleBase" id="RU366003"/>
    </source>
</evidence>
<keyword evidence="6 8" id="KW-0368">Histidine biosynthesis</keyword>
<feature type="domain" description="PHP" evidence="9">
    <location>
        <begin position="5"/>
        <end position="211"/>
    </location>
</feature>
<dbReference type="InterPro" id="IPR004013">
    <property type="entry name" value="PHP_dom"/>
</dbReference>
<dbReference type="EMBL" id="LGUE01000001">
    <property type="protein sequence ID" value="KON91086.1"/>
    <property type="molecule type" value="Genomic_DNA"/>
</dbReference>
<dbReference type="GO" id="GO:0000105">
    <property type="term" value="P:L-histidine biosynthetic process"/>
    <property type="evidence" value="ECO:0007669"/>
    <property type="project" value="UniProtKB-UniRule"/>
</dbReference>
<dbReference type="Gene3D" id="3.20.20.140">
    <property type="entry name" value="Metal-dependent hydrolases"/>
    <property type="match status" value="1"/>
</dbReference>
<dbReference type="SUPFAM" id="SSF89550">
    <property type="entry name" value="PHP domain-like"/>
    <property type="match status" value="1"/>
</dbReference>
<evidence type="ECO:0000256" key="6">
    <source>
        <dbReference type="ARBA" id="ARBA00023102"/>
    </source>
</evidence>
<dbReference type="AlphaFoldDB" id="A0A0M0GNT7"/>
<dbReference type="PANTHER" id="PTHR21039">
    <property type="entry name" value="HISTIDINOL PHOSPHATASE-RELATED"/>
    <property type="match status" value="1"/>
</dbReference>
<keyword evidence="5 8" id="KW-0378">Hydrolase</keyword>
<comment type="catalytic activity">
    <reaction evidence="7 8">
        <text>L-histidinol phosphate + H2O = L-histidinol + phosphate</text>
        <dbReference type="Rhea" id="RHEA:14465"/>
        <dbReference type="ChEBI" id="CHEBI:15377"/>
        <dbReference type="ChEBI" id="CHEBI:43474"/>
        <dbReference type="ChEBI" id="CHEBI:57699"/>
        <dbReference type="ChEBI" id="CHEBI:57980"/>
        <dbReference type="EC" id="3.1.3.15"/>
    </reaction>
</comment>
<comment type="caution">
    <text evidence="10">The sequence shown here is derived from an EMBL/GenBank/DDBJ whole genome shotgun (WGS) entry which is preliminary data.</text>
</comment>
<evidence type="ECO:0000313" key="11">
    <source>
        <dbReference type="Proteomes" id="UP000037405"/>
    </source>
</evidence>
<gene>
    <name evidence="10" type="ORF">AF331_00640</name>
</gene>
<reference evidence="11" key="1">
    <citation type="submission" date="2015-07" db="EMBL/GenBank/DDBJ databases">
        <title>Fjat-14235 jcm11544.</title>
        <authorList>
            <person name="Liu B."/>
            <person name="Wang J."/>
            <person name="Zhu Y."/>
            <person name="Liu G."/>
            <person name="Chen Q."/>
            <person name="Chen Z."/>
            <person name="Lan J."/>
            <person name="Che J."/>
            <person name="Ge C."/>
            <person name="Shi H."/>
            <person name="Pan Z."/>
            <person name="Liu X."/>
        </authorList>
    </citation>
    <scope>NUCLEOTIDE SEQUENCE [LARGE SCALE GENOMIC DNA]</scope>
    <source>
        <strain evidence="11">JCM 11544</strain>
    </source>
</reference>
<evidence type="ECO:0000256" key="3">
    <source>
        <dbReference type="ARBA" id="ARBA00013085"/>
    </source>
</evidence>
<dbReference type="Proteomes" id="UP000037405">
    <property type="component" value="Unassembled WGS sequence"/>
</dbReference>
<comment type="pathway">
    <text evidence="1 8">Amino-acid biosynthesis; L-histidine biosynthesis; L-histidine from 5-phospho-alpha-D-ribose 1-diphosphate: step 8/9.</text>
</comment>
<dbReference type="RefSeq" id="WP_053426327.1">
    <property type="nucleotide sequence ID" value="NZ_LGUE01000001.1"/>
</dbReference>
<dbReference type="STRING" id="189381.GCA_900166615_04274"/>
<evidence type="ECO:0000256" key="2">
    <source>
        <dbReference type="ARBA" id="ARBA00009152"/>
    </source>
</evidence>
<evidence type="ECO:0000256" key="4">
    <source>
        <dbReference type="ARBA" id="ARBA00022605"/>
    </source>
</evidence>
<evidence type="ECO:0000313" key="10">
    <source>
        <dbReference type="EMBL" id="KON91086.1"/>
    </source>
</evidence>
<keyword evidence="11" id="KW-1185">Reference proteome</keyword>
<accession>A0A0M0GNT7</accession>
<dbReference type="Pfam" id="PF02811">
    <property type="entry name" value="PHP"/>
    <property type="match status" value="1"/>
</dbReference>
<evidence type="ECO:0000259" key="9">
    <source>
        <dbReference type="Pfam" id="PF02811"/>
    </source>
</evidence>
<dbReference type="UniPathway" id="UPA00031">
    <property type="reaction ID" value="UER00013"/>
</dbReference>